<name>A0A1C6RR19_9ACTN</name>
<gene>
    <name evidence="2" type="ORF">GA0074694_2767</name>
</gene>
<feature type="region of interest" description="Disordered" evidence="1">
    <location>
        <begin position="1"/>
        <end position="60"/>
    </location>
</feature>
<dbReference type="EMBL" id="FMHU01000001">
    <property type="protein sequence ID" value="SCL19652.1"/>
    <property type="molecule type" value="Genomic_DNA"/>
</dbReference>
<evidence type="ECO:0000256" key="1">
    <source>
        <dbReference type="SAM" id="MobiDB-lite"/>
    </source>
</evidence>
<reference evidence="3" key="1">
    <citation type="submission" date="2016-06" db="EMBL/GenBank/DDBJ databases">
        <authorList>
            <person name="Varghese N."/>
        </authorList>
    </citation>
    <scope>NUCLEOTIDE SEQUENCE [LARGE SCALE GENOMIC DNA]</scope>
    <source>
        <strain evidence="3">DSM 46123</strain>
    </source>
</reference>
<protein>
    <submittedName>
        <fullName evidence="2">Uncharacterized protein</fullName>
    </submittedName>
</protein>
<evidence type="ECO:0000313" key="2">
    <source>
        <dbReference type="EMBL" id="SCL19652.1"/>
    </source>
</evidence>
<accession>A0A1C6RR19</accession>
<dbReference type="Proteomes" id="UP000198906">
    <property type="component" value="Unassembled WGS sequence"/>
</dbReference>
<proteinExistence type="predicted"/>
<dbReference type="AlphaFoldDB" id="A0A1C6RR19"/>
<sequence>MTSRPRRGDNGTGCAEADAADGDHRPADALDAPVDPDAMDASTPQRGTEPAEGVRVAPDEPLAVIATGPAGAARRDVLAALLDVPPTTVPMPDDSYLVARYAPETTRAAFVPGYRQPHALTIDVPAAGPAFPRPPRRVELHRPHRCCDTWRWWVRRTPTRWASPGAGCCVRSPAGAARCSW</sequence>
<evidence type="ECO:0000313" key="3">
    <source>
        <dbReference type="Proteomes" id="UP000198906"/>
    </source>
</evidence>
<keyword evidence="3" id="KW-1185">Reference proteome</keyword>
<organism evidence="2 3">
    <name type="scientific">Micromonospora inyonensis</name>
    <dbReference type="NCBI Taxonomy" id="47866"/>
    <lineage>
        <taxon>Bacteria</taxon>
        <taxon>Bacillati</taxon>
        <taxon>Actinomycetota</taxon>
        <taxon>Actinomycetes</taxon>
        <taxon>Micromonosporales</taxon>
        <taxon>Micromonosporaceae</taxon>
        <taxon>Micromonospora</taxon>
    </lineage>
</organism>
<dbReference type="RefSeq" id="WP_091457885.1">
    <property type="nucleotide sequence ID" value="NZ_FMHU01000001.1"/>
</dbReference>
<dbReference type="STRING" id="47866.GA0074694_2767"/>
<feature type="compositionally biased region" description="Low complexity" evidence="1">
    <location>
        <begin position="29"/>
        <end position="41"/>
    </location>
</feature>